<protein>
    <submittedName>
        <fullName evidence="1">Uncharacterized protein</fullName>
    </submittedName>
</protein>
<dbReference type="EMBL" id="JAFEUZ010000033">
    <property type="protein sequence ID" value="KAG5469279.1"/>
    <property type="molecule type" value="Genomic_DNA"/>
</dbReference>
<dbReference type="AlphaFoldDB" id="A0A836KAH1"/>
<dbReference type="Proteomes" id="UP000673552">
    <property type="component" value="Unassembled WGS sequence"/>
</dbReference>
<name>A0A836KAH1_9TRYP</name>
<reference evidence="2" key="2">
    <citation type="journal article" date="2021" name="Sci. Data">
        <title>Chromosome-scale genome sequencing, assembly and annotation of six genomes from subfamily Leishmaniinae.</title>
        <authorList>
            <person name="Almutairi H."/>
            <person name="Urbaniak M.D."/>
            <person name="Bates M.D."/>
            <person name="Jariyapan N."/>
            <person name="Kwakye-Nuako G."/>
            <person name="Thomaz Soccol V."/>
            <person name="Al-Salem W.S."/>
            <person name="Dillon R.J."/>
            <person name="Bates P.A."/>
            <person name="Gatherer D."/>
        </authorList>
    </citation>
    <scope>NUCLEOTIDE SEQUENCE [LARGE SCALE GENOMIC DNA]</scope>
</reference>
<dbReference type="GeneID" id="92512589"/>
<organism evidence="1 2">
    <name type="scientific">Leishmania martiniquensis</name>
    <dbReference type="NCBI Taxonomy" id="1580590"/>
    <lineage>
        <taxon>Eukaryota</taxon>
        <taxon>Discoba</taxon>
        <taxon>Euglenozoa</taxon>
        <taxon>Kinetoplastea</taxon>
        <taxon>Metakinetoplastina</taxon>
        <taxon>Trypanosomatida</taxon>
        <taxon>Trypanosomatidae</taxon>
        <taxon>Leishmaniinae</taxon>
        <taxon>Leishmania</taxon>
    </lineage>
</organism>
<evidence type="ECO:0000313" key="2">
    <source>
        <dbReference type="Proteomes" id="UP000673552"/>
    </source>
</evidence>
<keyword evidence="2" id="KW-1185">Reference proteome</keyword>
<proteinExistence type="predicted"/>
<comment type="caution">
    <text evidence="1">The sequence shown here is derived from an EMBL/GenBank/DDBJ whole genome shotgun (WGS) entry which is preliminary data.</text>
</comment>
<reference evidence="2" key="1">
    <citation type="journal article" date="2021" name="Microbiol. Resour. Announc.">
        <title>LGAAP: Leishmaniinae Genome Assembly and Annotation Pipeline.</title>
        <authorList>
            <person name="Almutairi H."/>
            <person name="Urbaniak M.D."/>
            <person name="Bates M.D."/>
            <person name="Jariyapan N."/>
            <person name="Kwakye-Nuako G."/>
            <person name="Thomaz-Soccol V."/>
            <person name="Al-Salem W.S."/>
            <person name="Dillon R.J."/>
            <person name="Bates P.A."/>
            <person name="Gatherer D."/>
        </authorList>
    </citation>
    <scope>NUCLEOTIDE SEQUENCE [LARGE SCALE GENOMIC DNA]</scope>
</reference>
<dbReference type="RefSeq" id="XP_067175452.1">
    <property type="nucleotide sequence ID" value="XM_067320077.1"/>
</dbReference>
<dbReference type="OrthoDB" id="272647at2759"/>
<gene>
    <name evidence="1" type="ORF">LSCM1_02494</name>
</gene>
<accession>A0A836KAH1</accession>
<sequence>MVEPTLDALRVAEETLDPSGVEQRGLGHRIAVAAGVACISGYIGYGLVRSQQASVSQALWSRDEGNQSPTPTDVRPRLALVNMSETLRLRALAGLRAWLDVEAEVEVVCPTVTLVEEEEASAISALATEARRAALCAWAELTERNETNGSSVSKPLCCIVYRTITEVDGQALDDWDVQKVKLSGWHGKRFVTRHCVGVSVDGRQAMVLMHDIEGIVDVGPLHVLDDARFSDCGSLVRRYGAPCASSFHGWRLSAGAHHSSATGRLPFKLLSGRESHLPCGQRCQLWQSPLHIFAALGAVLRYSRTDAAVYPDHIVTPLSMPPNVNPEAICWWRRVQRTARRCAAPLLRRYTARRRERMERQRQLSSTFVVVINLAENSASVTSGMLRVVEEHAAEWILDMSRASSTEIPLLNSNRVCVKDTAAGAENRELSPVILVDLTDIVCSVIAAECLLIRLVSLFAALGVSPALARLVAVPGTQAGASLLCPTPSSPNRCTPALCTAQPGPATPIGRFLTLAAPNLEEAAFVVSEHDFSRF</sequence>
<evidence type="ECO:0000313" key="1">
    <source>
        <dbReference type="EMBL" id="KAG5469279.1"/>
    </source>
</evidence>
<dbReference type="KEGG" id="lmat:92512589"/>